<dbReference type="RefSeq" id="WP_141871346.1">
    <property type="nucleotide sequence ID" value="NZ_VFOX01000001.1"/>
</dbReference>
<feature type="domain" description="DUF2510" evidence="3">
    <location>
        <begin position="5"/>
        <end position="35"/>
    </location>
</feature>
<dbReference type="OrthoDB" id="4966970at2"/>
<sequence length="366" mass="37424">MTTPAGWYDDGSGRQRWWDGQQWTEHFAPEAAAPVEAETAAAAEVPTTDAAAAYEPPASEAPAYEAPAYEAAALDEPSIDDTVIRPTDETATTPAAQDWSAPSTAPAASSDPNAFADQGATAATTPLDDGIAAYARPATPGYPGSAPVYPGAYSAAPTGYPAAAPYGQAAPEGPKKVSVLGLVGLGLGVLGTILVFIPVIGFIGFIVLAAGFIVSLISLFLKGKKWPGITGLILAVVGTIIGIVMSFIYLFAFAQGVSSEIDNLPTSSPSIEATAPSETDEGTTGTGRPTVEEVTVGITEILQAVETEALTPEQITCVAGEFVASDIPDDTLRVIASGADETFLDVDAVTAFTDEITEAIPACLVP</sequence>
<feature type="region of interest" description="Disordered" evidence="1">
    <location>
        <begin position="268"/>
        <end position="289"/>
    </location>
</feature>
<comment type="caution">
    <text evidence="4">The sequence shown here is derived from an EMBL/GenBank/DDBJ whole genome shotgun (WGS) entry which is preliminary data.</text>
</comment>
<keyword evidence="2" id="KW-0812">Transmembrane</keyword>
<reference evidence="4 5" key="1">
    <citation type="submission" date="2019-06" db="EMBL/GenBank/DDBJ databases">
        <title>Sequencing the genomes of 1000 actinobacteria strains.</title>
        <authorList>
            <person name="Klenk H.-P."/>
        </authorList>
    </citation>
    <scope>NUCLEOTIDE SEQUENCE [LARGE SCALE GENOMIC DNA]</scope>
    <source>
        <strain evidence="4 5">DSM 20169</strain>
    </source>
</reference>
<organism evidence="4 5">
    <name type="scientific">Microbacterium saperdae</name>
    <dbReference type="NCBI Taxonomy" id="69368"/>
    <lineage>
        <taxon>Bacteria</taxon>
        <taxon>Bacillati</taxon>
        <taxon>Actinomycetota</taxon>
        <taxon>Actinomycetes</taxon>
        <taxon>Micrococcales</taxon>
        <taxon>Microbacteriaceae</taxon>
        <taxon>Microbacterium</taxon>
    </lineage>
</organism>
<evidence type="ECO:0000256" key="1">
    <source>
        <dbReference type="SAM" id="MobiDB-lite"/>
    </source>
</evidence>
<protein>
    <submittedName>
        <fullName evidence="4">Uncharacterized protein DUF2510</fullName>
    </submittedName>
</protein>
<dbReference type="AlphaFoldDB" id="A0A543BKR2"/>
<dbReference type="EMBL" id="VFOX01000001">
    <property type="protein sequence ID" value="TQL85396.1"/>
    <property type="molecule type" value="Genomic_DNA"/>
</dbReference>
<evidence type="ECO:0000313" key="5">
    <source>
        <dbReference type="Proteomes" id="UP000317209"/>
    </source>
</evidence>
<evidence type="ECO:0000256" key="2">
    <source>
        <dbReference type="SAM" id="Phobius"/>
    </source>
</evidence>
<keyword evidence="5" id="KW-1185">Reference proteome</keyword>
<dbReference type="Proteomes" id="UP000317209">
    <property type="component" value="Unassembled WGS sequence"/>
</dbReference>
<feature type="transmembrane region" description="Helical" evidence="2">
    <location>
        <begin position="177"/>
        <end position="197"/>
    </location>
</feature>
<feature type="region of interest" description="Disordered" evidence="1">
    <location>
        <begin position="90"/>
        <end position="118"/>
    </location>
</feature>
<feature type="transmembrane region" description="Helical" evidence="2">
    <location>
        <begin position="203"/>
        <end position="221"/>
    </location>
</feature>
<keyword evidence="2" id="KW-1133">Transmembrane helix</keyword>
<evidence type="ECO:0000259" key="3">
    <source>
        <dbReference type="Pfam" id="PF10708"/>
    </source>
</evidence>
<proteinExistence type="predicted"/>
<feature type="region of interest" description="Disordered" evidence="1">
    <location>
        <begin position="37"/>
        <end position="63"/>
    </location>
</feature>
<feature type="transmembrane region" description="Helical" evidence="2">
    <location>
        <begin position="233"/>
        <end position="254"/>
    </location>
</feature>
<accession>A0A543BKR2</accession>
<gene>
    <name evidence="4" type="ORF">FB560_1004</name>
</gene>
<name>A0A543BKR2_9MICO</name>
<dbReference type="Pfam" id="PF10708">
    <property type="entry name" value="DUF2510"/>
    <property type="match status" value="1"/>
</dbReference>
<feature type="compositionally biased region" description="Low complexity" evidence="1">
    <location>
        <begin position="100"/>
        <end position="110"/>
    </location>
</feature>
<keyword evidence="2" id="KW-0472">Membrane</keyword>
<dbReference type="InterPro" id="IPR018929">
    <property type="entry name" value="DUF2510"/>
</dbReference>
<evidence type="ECO:0000313" key="4">
    <source>
        <dbReference type="EMBL" id="TQL85396.1"/>
    </source>
</evidence>